<dbReference type="InterPro" id="IPR036388">
    <property type="entry name" value="WH-like_DNA-bd_sf"/>
</dbReference>
<evidence type="ECO:0000313" key="7">
    <source>
        <dbReference type="Proteomes" id="UP000642014"/>
    </source>
</evidence>
<feature type="domain" description="HTH marR-type" evidence="5">
    <location>
        <begin position="120"/>
        <end position="250"/>
    </location>
</feature>
<dbReference type="PANTHER" id="PTHR33164:SF57">
    <property type="entry name" value="MARR-FAMILY TRANSCRIPTIONAL REGULATOR"/>
    <property type="match status" value="1"/>
</dbReference>
<dbReference type="PROSITE" id="PS50995">
    <property type="entry name" value="HTH_MARR_2"/>
    <property type="match status" value="1"/>
</dbReference>
<dbReference type="InterPro" id="IPR011991">
    <property type="entry name" value="ArsR-like_HTH"/>
</dbReference>
<dbReference type="PROSITE" id="PS01117">
    <property type="entry name" value="HTH_MARR_1"/>
    <property type="match status" value="1"/>
</dbReference>
<evidence type="ECO:0000256" key="4">
    <source>
        <dbReference type="SAM" id="MobiDB-lite"/>
    </source>
</evidence>
<keyword evidence="3" id="KW-0804">Transcription</keyword>
<evidence type="ECO:0000313" key="6">
    <source>
        <dbReference type="EMBL" id="GGR04458.1"/>
    </source>
</evidence>
<proteinExistence type="predicted"/>
<dbReference type="GO" id="GO:0003700">
    <property type="term" value="F:DNA-binding transcription factor activity"/>
    <property type="evidence" value="ECO:0007669"/>
    <property type="project" value="InterPro"/>
</dbReference>
<sequence length="254" mass="26169">MHGSGTGSEHGAVPPPLGGTGPATPAPDAEGTALPGSGEAGAAPPAPTSGGAGVTPPASAGTRAVPAVSGERGAAPPVSDGADAAPPAPGEARGAVVPSAPGEAGAVPVAPVDREFLALERELAVFLRRARAQSGEMAREVHPELEPAAYGLFVRLDDAGPQRATELAGYFGVGKATMSRQLRALEDLGLVARDPDPADGRAFLVRLTEEGRNRFRRVRDARRERYVRKLADWDRAEVAELARLLHHFNVRAEG</sequence>
<dbReference type="InterPro" id="IPR039422">
    <property type="entry name" value="MarR/SlyA-like"/>
</dbReference>
<dbReference type="GO" id="GO:0003677">
    <property type="term" value="F:DNA binding"/>
    <property type="evidence" value="ECO:0007669"/>
    <property type="project" value="UniProtKB-KW"/>
</dbReference>
<dbReference type="SUPFAM" id="SSF46785">
    <property type="entry name" value="Winged helix' DNA-binding domain"/>
    <property type="match status" value="1"/>
</dbReference>
<dbReference type="CDD" id="cd00090">
    <property type="entry name" value="HTH_ARSR"/>
    <property type="match status" value="1"/>
</dbReference>
<keyword evidence="1" id="KW-0805">Transcription regulation</keyword>
<dbReference type="InterPro" id="IPR036390">
    <property type="entry name" value="WH_DNA-bd_sf"/>
</dbReference>
<feature type="compositionally biased region" description="Low complexity" evidence="4">
    <location>
        <begin position="73"/>
        <end position="105"/>
    </location>
</feature>
<evidence type="ECO:0000259" key="5">
    <source>
        <dbReference type="PROSITE" id="PS50995"/>
    </source>
</evidence>
<dbReference type="Pfam" id="PF01047">
    <property type="entry name" value="MarR"/>
    <property type="match status" value="1"/>
</dbReference>
<dbReference type="Proteomes" id="UP000642014">
    <property type="component" value="Unassembled WGS sequence"/>
</dbReference>
<accession>A0AAV4KE77</accession>
<dbReference type="Gene3D" id="1.10.10.10">
    <property type="entry name" value="Winged helix-like DNA-binding domain superfamily/Winged helix DNA-binding domain"/>
    <property type="match status" value="1"/>
</dbReference>
<keyword evidence="2" id="KW-0238">DNA-binding</keyword>
<dbReference type="GO" id="GO:0006950">
    <property type="term" value="P:response to stress"/>
    <property type="evidence" value="ECO:0007669"/>
    <property type="project" value="TreeGrafter"/>
</dbReference>
<name>A0AAV4KE77_9ACTN</name>
<evidence type="ECO:0000256" key="1">
    <source>
        <dbReference type="ARBA" id="ARBA00023015"/>
    </source>
</evidence>
<feature type="compositionally biased region" description="Low complexity" evidence="4">
    <location>
        <begin position="22"/>
        <end position="43"/>
    </location>
</feature>
<evidence type="ECO:0000256" key="2">
    <source>
        <dbReference type="ARBA" id="ARBA00023125"/>
    </source>
</evidence>
<dbReference type="EMBL" id="BMSJ01000001">
    <property type="protein sequence ID" value="GGR04458.1"/>
    <property type="molecule type" value="Genomic_DNA"/>
</dbReference>
<gene>
    <name evidence="6" type="ORF">GCM10010497_02130</name>
</gene>
<protein>
    <recommendedName>
        <fullName evidence="5">HTH marR-type domain-containing protein</fullName>
    </recommendedName>
</protein>
<dbReference type="PANTHER" id="PTHR33164">
    <property type="entry name" value="TRANSCRIPTIONAL REGULATOR, MARR FAMILY"/>
    <property type="match status" value="1"/>
</dbReference>
<dbReference type="InterPro" id="IPR023187">
    <property type="entry name" value="Tscrpt_reg_MarR-type_CS"/>
</dbReference>
<dbReference type="AlphaFoldDB" id="A0AAV4KE77"/>
<evidence type="ECO:0000256" key="3">
    <source>
        <dbReference type="ARBA" id="ARBA00023163"/>
    </source>
</evidence>
<feature type="region of interest" description="Disordered" evidence="4">
    <location>
        <begin position="1"/>
        <end position="105"/>
    </location>
</feature>
<comment type="caution">
    <text evidence="6">The sequence shown here is derived from an EMBL/GenBank/DDBJ whole genome shotgun (WGS) entry which is preliminary data.</text>
</comment>
<organism evidence="6 7">
    <name type="scientific">Streptomyces cinereoruber</name>
    <dbReference type="NCBI Taxonomy" id="67260"/>
    <lineage>
        <taxon>Bacteria</taxon>
        <taxon>Bacillati</taxon>
        <taxon>Actinomycetota</taxon>
        <taxon>Actinomycetes</taxon>
        <taxon>Kitasatosporales</taxon>
        <taxon>Streptomycetaceae</taxon>
        <taxon>Streptomyces</taxon>
    </lineage>
</organism>
<dbReference type="SMART" id="SM00347">
    <property type="entry name" value="HTH_MARR"/>
    <property type="match status" value="1"/>
</dbReference>
<dbReference type="InterPro" id="IPR000835">
    <property type="entry name" value="HTH_MarR-typ"/>
</dbReference>
<reference evidence="6 7" key="1">
    <citation type="journal article" date="2014" name="Int. J. Syst. Evol. Microbiol.">
        <title>Complete genome sequence of Corynebacterium casei LMG S-19264T (=DSM 44701T), isolated from a smear-ripened cheese.</title>
        <authorList>
            <consortium name="US DOE Joint Genome Institute (JGI-PGF)"/>
            <person name="Walter F."/>
            <person name="Albersmeier A."/>
            <person name="Kalinowski J."/>
            <person name="Ruckert C."/>
        </authorList>
    </citation>
    <scope>NUCLEOTIDE SEQUENCE [LARGE SCALE GENOMIC DNA]</scope>
    <source>
        <strain evidence="6 7">JCM 4205</strain>
    </source>
</reference>